<dbReference type="Pfam" id="PF02541">
    <property type="entry name" value="Ppx-GppA"/>
    <property type="match status" value="1"/>
</dbReference>
<feature type="domain" description="Ppx/GppA phosphatase N-terminal" evidence="3">
    <location>
        <begin position="63"/>
        <end position="170"/>
    </location>
</feature>
<evidence type="ECO:0000259" key="3">
    <source>
        <dbReference type="Pfam" id="PF02541"/>
    </source>
</evidence>
<name>A0A087BJZ1_9BIFI</name>
<comment type="caution">
    <text evidence="4">The sequence shown here is derived from an EMBL/GenBank/DDBJ whole genome shotgun (WGS) entry which is preliminary data.</text>
</comment>
<dbReference type="STRING" id="1693.BMIN_1541"/>
<accession>A0A087BJZ1</accession>
<feature type="region of interest" description="Disordered" evidence="2">
    <location>
        <begin position="1"/>
        <end position="26"/>
    </location>
</feature>
<proteinExistence type="inferred from homology"/>
<dbReference type="Gene3D" id="3.30.420.40">
    <property type="match status" value="1"/>
</dbReference>
<dbReference type="eggNOG" id="COG0248">
    <property type="taxonomic scope" value="Bacteria"/>
</dbReference>
<dbReference type="InterPro" id="IPR043129">
    <property type="entry name" value="ATPase_NBD"/>
</dbReference>
<dbReference type="Proteomes" id="UP000029014">
    <property type="component" value="Unassembled WGS sequence"/>
</dbReference>
<evidence type="ECO:0000256" key="2">
    <source>
        <dbReference type="SAM" id="MobiDB-lite"/>
    </source>
</evidence>
<dbReference type="InterPro" id="IPR003695">
    <property type="entry name" value="Ppx_GppA_N"/>
</dbReference>
<organism evidence="4 5">
    <name type="scientific">Bifidobacterium minimum</name>
    <dbReference type="NCBI Taxonomy" id="1693"/>
    <lineage>
        <taxon>Bacteria</taxon>
        <taxon>Bacillati</taxon>
        <taxon>Actinomycetota</taxon>
        <taxon>Actinomycetes</taxon>
        <taxon>Bifidobacteriales</taxon>
        <taxon>Bifidobacteriaceae</taxon>
        <taxon>Bifidobacterium</taxon>
    </lineage>
</organism>
<evidence type="ECO:0000313" key="5">
    <source>
        <dbReference type="Proteomes" id="UP000029014"/>
    </source>
</evidence>
<feature type="compositionally biased region" description="Polar residues" evidence="2">
    <location>
        <begin position="1"/>
        <end position="20"/>
    </location>
</feature>
<dbReference type="PANTHER" id="PTHR30005">
    <property type="entry name" value="EXOPOLYPHOSPHATASE"/>
    <property type="match status" value="1"/>
</dbReference>
<sequence>MQPWNRSTWNRSTWNRSGTHATGRHGRCRRRLILESPHVTSNEAQTTTLGVLDIGSNTIHMLVVDADPGSRPNPLEETKSTVRLMQYLKDDGSIGKRGVKAILDGVDKGMALARRRGIDRLLAMATSAIREASNGGKILRAIEKSIGQPVTVLSGDDEARLTFLAARRWYG</sequence>
<evidence type="ECO:0000313" key="4">
    <source>
        <dbReference type="EMBL" id="KFI71341.1"/>
    </source>
</evidence>
<protein>
    <submittedName>
        <fullName evidence="4">Ppx/GppA phosphatase</fullName>
    </submittedName>
</protein>
<dbReference type="AlphaFoldDB" id="A0A087BJZ1"/>
<dbReference type="PANTHER" id="PTHR30005:SF0">
    <property type="entry name" value="RETROGRADE REGULATION PROTEIN 2"/>
    <property type="match status" value="1"/>
</dbReference>
<dbReference type="InterPro" id="IPR050273">
    <property type="entry name" value="GppA/Ppx_hydrolase"/>
</dbReference>
<dbReference type="SUPFAM" id="SSF53067">
    <property type="entry name" value="Actin-like ATPase domain"/>
    <property type="match status" value="1"/>
</dbReference>
<keyword evidence="5" id="KW-1185">Reference proteome</keyword>
<comment type="similarity">
    <text evidence="1">Belongs to the GppA/Ppx family.</text>
</comment>
<dbReference type="GO" id="GO:0016462">
    <property type="term" value="F:pyrophosphatase activity"/>
    <property type="evidence" value="ECO:0007669"/>
    <property type="project" value="TreeGrafter"/>
</dbReference>
<gene>
    <name evidence="4" type="ORF">BMIN_1541</name>
</gene>
<reference evidence="4 5" key="1">
    <citation type="submission" date="2014-03" db="EMBL/GenBank/DDBJ databases">
        <title>Genomics of Bifidobacteria.</title>
        <authorList>
            <person name="Ventura M."/>
            <person name="Milani C."/>
            <person name="Lugli G.A."/>
        </authorList>
    </citation>
    <scope>NUCLEOTIDE SEQUENCE [LARGE SCALE GENOMIC DNA]</scope>
    <source>
        <strain evidence="4 5">LMG 11592</strain>
    </source>
</reference>
<evidence type="ECO:0000256" key="1">
    <source>
        <dbReference type="ARBA" id="ARBA00007125"/>
    </source>
</evidence>
<dbReference type="EMBL" id="JGZD01000014">
    <property type="protein sequence ID" value="KFI71341.1"/>
    <property type="molecule type" value="Genomic_DNA"/>
</dbReference>